<dbReference type="OrthoDB" id="5766633at2"/>
<evidence type="ECO:0008006" key="4">
    <source>
        <dbReference type="Google" id="ProtNLM"/>
    </source>
</evidence>
<keyword evidence="1" id="KW-1133">Transmembrane helix</keyword>
<evidence type="ECO:0000256" key="1">
    <source>
        <dbReference type="SAM" id="Phobius"/>
    </source>
</evidence>
<feature type="transmembrane region" description="Helical" evidence="1">
    <location>
        <begin position="152"/>
        <end position="178"/>
    </location>
</feature>
<reference evidence="2 3" key="1">
    <citation type="submission" date="2015-06" db="EMBL/GenBank/DDBJ databases">
        <title>Draft genome assembly of filamentous brackish cyanobacterium Limnoraphis robusta strain CS-951.</title>
        <authorList>
            <person name="Willis A."/>
            <person name="Parks M."/>
            <person name="Burford M.A."/>
        </authorList>
    </citation>
    <scope>NUCLEOTIDE SEQUENCE [LARGE SCALE GENOMIC DNA]</scope>
    <source>
        <strain evidence="2 3">CS-951</strain>
    </source>
</reference>
<dbReference type="EMBL" id="LATL02000034">
    <property type="protein sequence ID" value="KKD35818.1"/>
    <property type="molecule type" value="Genomic_DNA"/>
</dbReference>
<name>A0A0F5YAR2_9CYAN</name>
<feature type="transmembrane region" description="Helical" evidence="1">
    <location>
        <begin position="21"/>
        <end position="43"/>
    </location>
</feature>
<keyword evidence="1" id="KW-0812">Transmembrane</keyword>
<keyword evidence="1" id="KW-0472">Membrane</keyword>
<accession>A0A0F5YAR2</accession>
<comment type="caution">
    <text evidence="2">The sequence shown here is derived from an EMBL/GenBank/DDBJ whole genome shotgun (WGS) entry which is preliminary data.</text>
</comment>
<evidence type="ECO:0000313" key="2">
    <source>
        <dbReference type="EMBL" id="KKD35818.1"/>
    </source>
</evidence>
<feature type="transmembrane region" description="Helical" evidence="1">
    <location>
        <begin position="55"/>
        <end position="80"/>
    </location>
</feature>
<dbReference type="AlphaFoldDB" id="A0A0F5YAR2"/>
<dbReference type="PANTHER" id="PTHR34548">
    <property type="entry name" value="PROTEIN TIC 21, CHLOROPLASTIC"/>
    <property type="match status" value="1"/>
</dbReference>
<dbReference type="PANTHER" id="PTHR34548:SF2">
    <property type="entry name" value="PROTEIN TIC 21, CHLOROPLASTIC"/>
    <property type="match status" value="1"/>
</dbReference>
<dbReference type="Proteomes" id="UP000033607">
    <property type="component" value="Unassembled WGS sequence"/>
</dbReference>
<sequence>MNSSSVSTTLKKKALNLRLTGWSCFWLQLVGVLVSGISLLFVITGRQVSAQTNPAMGGGIFFAVCGILAAGASIVLSFWYTRVGQRLRKADSTKPPPKSDLIRLINLGLIIGLGGIFVTLIGSALTAAVLVAKTISQPPGTTLTDASEAVRALDVLILVANLNGVAAHFIGTVTSIWLKYRV</sequence>
<gene>
    <name evidence="2" type="ORF">WN50_23140</name>
</gene>
<dbReference type="RefSeq" id="WP_046280960.1">
    <property type="nucleotide sequence ID" value="NZ_LATL02000034.1"/>
</dbReference>
<dbReference type="Pfam" id="PF12263">
    <property type="entry name" value="DUF3611"/>
    <property type="match status" value="1"/>
</dbReference>
<organism evidence="2 3">
    <name type="scientific">Limnoraphis robusta CS-951</name>
    <dbReference type="NCBI Taxonomy" id="1637645"/>
    <lineage>
        <taxon>Bacteria</taxon>
        <taxon>Bacillati</taxon>
        <taxon>Cyanobacteriota</taxon>
        <taxon>Cyanophyceae</taxon>
        <taxon>Oscillatoriophycideae</taxon>
        <taxon>Oscillatoriales</taxon>
        <taxon>Sirenicapillariaceae</taxon>
        <taxon>Limnoraphis</taxon>
    </lineage>
</organism>
<proteinExistence type="predicted"/>
<feature type="transmembrane region" description="Helical" evidence="1">
    <location>
        <begin position="101"/>
        <end position="132"/>
    </location>
</feature>
<protein>
    <recommendedName>
        <fullName evidence="4">DUF3611 family protein</fullName>
    </recommendedName>
</protein>
<evidence type="ECO:0000313" key="3">
    <source>
        <dbReference type="Proteomes" id="UP000033607"/>
    </source>
</evidence>
<dbReference type="InterPro" id="IPR022051">
    <property type="entry name" value="DUF3611"/>
</dbReference>
<dbReference type="PATRIC" id="fig|1637645.4.peg.601"/>